<accession>A0A1I6KZ30</accession>
<sequence>MAPEVHTEGEKYTIEWDDDIGTLIHTWTAFASGEAFREGCNDLLAAVEERNATKMIVDTSNVKAHDEADKQWLQTEWTPKTVEAGVQATAMVRSDSVISEMEMKEMSENMPDDADGGPEALITDDMAEARDWMADQ</sequence>
<gene>
    <name evidence="1" type="ORF">SAMN05216559_1609</name>
</gene>
<dbReference type="AlphaFoldDB" id="A0A1I6KZ30"/>
<dbReference type="STRING" id="767519.SAMN05216559_1609"/>
<dbReference type="Proteomes" id="UP000199062">
    <property type="component" value="Unassembled WGS sequence"/>
</dbReference>
<evidence type="ECO:0008006" key="3">
    <source>
        <dbReference type="Google" id="ProtNLM"/>
    </source>
</evidence>
<name>A0A1I6KZ30_9EURY</name>
<dbReference type="EMBL" id="FOZK01000002">
    <property type="protein sequence ID" value="SFR96471.1"/>
    <property type="molecule type" value="Genomic_DNA"/>
</dbReference>
<reference evidence="1 2" key="1">
    <citation type="submission" date="2016-10" db="EMBL/GenBank/DDBJ databases">
        <authorList>
            <person name="de Groot N.N."/>
        </authorList>
    </citation>
    <scope>NUCLEOTIDE SEQUENCE [LARGE SCALE GENOMIC DNA]</scope>
    <source>
        <strain evidence="1 2">CGMCC 1.10457</strain>
    </source>
</reference>
<evidence type="ECO:0000313" key="1">
    <source>
        <dbReference type="EMBL" id="SFR96471.1"/>
    </source>
</evidence>
<proteinExistence type="predicted"/>
<protein>
    <recommendedName>
        <fullName evidence="3">SpoIIAA-like</fullName>
    </recommendedName>
</protein>
<dbReference type="OrthoDB" id="320547at2157"/>
<organism evidence="1 2">
    <name type="scientific">Halomicrobium zhouii</name>
    <dbReference type="NCBI Taxonomy" id="767519"/>
    <lineage>
        <taxon>Archaea</taxon>
        <taxon>Methanobacteriati</taxon>
        <taxon>Methanobacteriota</taxon>
        <taxon>Stenosarchaea group</taxon>
        <taxon>Halobacteria</taxon>
        <taxon>Halobacteriales</taxon>
        <taxon>Haloarculaceae</taxon>
        <taxon>Halomicrobium</taxon>
    </lineage>
</organism>
<keyword evidence="2" id="KW-1185">Reference proteome</keyword>
<evidence type="ECO:0000313" key="2">
    <source>
        <dbReference type="Proteomes" id="UP000199062"/>
    </source>
</evidence>
<dbReference type="RefSeq" id="WP_089815718.1">
    <property type="nucleotide sequence ID" value="NZ_FOZK01000002.1"/>
</dbReference>